<dbReference type="InterPro" id="IPR050494">
    <property type="entry name" value="Ser_Thr_dual-spec_kinase"/>
</dbReference>
<evidence type="ECO:0000259" key="7">
    <source>
        <dbReference type="PROSITE" id="PS50011"/>
    </source>
</evidence>
<organism evidence="8 9">
    <name type="scientific">Entamoeba histolytica</name>
    <dbReference type="NCBI Taxonomy" id="5759"/>
    <lineage>
        <taxon>Eukaryota</taxon>
        <taxon>Amoebozoa</taxon>
        <taxon>Evosea</taxon>
        <taxon>Archamoebae</taxon>
        <taxon>Mastigamoebida</taxon>
        <taxon>Entamoebidae</taxon>
        <taxon>Entamoeba</taxon>
    </lineage>
</organism>
<dbReference type="Pfam" id="PF00069">
    <property type="entry name" value="Pkinase"/>
    <property type="match status" value="1"/>
</dbReference>
<name>A0A175JR47_ENTHI</name>
<dbReference type="SUPFAM" id="SSF56112">
    <property type="entry name" value="Protein kinase-like (PK-like)"/>
    <property type="match status" value="1"/>
</dbReference>
<proteinExistence type="predicted"/>
<keyword evidence="1" id="KW-0723">Serine/threonine-protein kinase</keyword>
<reference evidence="8 9" key="1">
    <citation type="submission" date="2016-05" db="EMBL/GenBank/DDBJ databases">
        <title>First whole genome sequencing of Entamoeba histolytica HM1:IMSS-clone-6.</title>
        <authorList>
            <person name="Mukherjee Avik.K."/>
            <person name="Izumyama S."/>
            <person name="Nakada-Tsukui K."/>
            <person name="Nozaki T."/>
        </authorList>
    </citation>
    <scope>NUCLEOTIDE SEQUENCE [LARGE SCALE GENOMIC DNA]</scope>
    <source>
        <strain evidence="8 9">HM1:IMSS clone 6</strain>
    </source>
</reference>
<feature type="domain" description="Protein kinase" evidence="7">
    <location>
        <begin position="103"/>
        <end position="441"/>
    </location>
</feature>
<evidence type="ECO:0000313" key="8">
    <source>
        <dbReference type="EMBL" id="GAT95916.1"/>
    </source>
</evidence>
<dbReference type="PANTHER" id="PTHR24058:SF17">
    <property type="entry name" value="HOMEODOMAIN INTERACTING PROTEIN KINASE, ISOFORM D"/>
    <property type="match status" value="1"/>
</dbReference>
<dbReference type="InterPro" id="IPR011009">
    <property type="entry name" value="Kinase-like_dom_sf"/>
</dbReference>
<dbReference type="Gene3D" id="3.30.200.20">
    <property type="entry name" value="Phosphorylase Kinase, domain 1"/>
    <property type="match status" value="1"/>
</dbReference>
<keyword evidence="3 6" id="KW-0547">Nucleotide-binding</keyword>
<keyword evidence="2" id="KW-0808">Transferase</keyword>
<dbReference type="eggNOG" id="KOG0667">
    <property type="taxonomic scope" value="Eukaryota"/>
</dbReference>
<dbReference type="VEuPathDB" id="AmoebaDB:KM1_012980"/>
<dbReference type="PROSITE" id="PS00108">
    <property type="entry name" value="PROTEIN_KINASE_ST"/>
    <property type="match status" value="1"/>
</dbReference>
<evidence type="ECO:0000256" key="2">
    <source>
        <dbReference type="ARBA" id="ARBA00022679"/>
    </source>
</evidence>
<dbReference type="Proteomes" id="UP000078387">
    <property type="component" value="Unassembled WGS sequence"/>
</dbReference>
<dbReference type="GO" id="GO:0004674">
    <property type="term" value="F:protein serine/threonine kinase activity"/>
    <property type="evidence" value="ECO:0007669"/>
    <property type="project" value="UniProtKB-KW"/>
</dbReference>
<comment type="caution">
    <text evidence="8">The sequence shown here is derived from an EMBL/GenBank/DDBJ whole genome shotgun (WGS) entry which is preliminary data.</text>
</comment>
<accession>A0A175JR47</accession>
<evidence type="ECO:0000256" key="6">
    <source>
        <dbReference type="PROSITE-ProRule" id="PRU10141"/>
    </source>
</evidence>
<feature type="binding site" evidence="6">
    <location>
        <position position="132"/>
    </location>
    <ligand>
        <name>ATP</name>
        <dbReference type="ChEBI" id="CHEBI:30616"/>
    </ligand>
</feature>
<dbReference type="InterPro" id="IPR008271">
    <property type="entry name" value="Ser/Thr_kinase_AS"/>
</dbReference>
<dbReference type="VEuPathDB" id="AmoebaDB:EHI8A_004680"/>
<dbReference type="GO" id="GO:0005737">
    <property type="term" value="C:cytoplasm"/>
    <property type="evidence" value="ECO:0007669"/>
    <property type="project" value="TreeGrafter"/>
</dbReference>
<dbReference type="Gene3D" id="1.10.510.10">
    <property type="entry name" value="Transferase(Phosphotransferase) domain 1"/>
    <property type="match status" value="1"/>
</dbReference>
<dbReference type="PANTHER" id="PTHR24058">
    <property type="entry name" value="DUAL SPECIFICITY PROTEIN KINASE"/>
    <property type="match status" value="1"/>
</dbReference>
<dbReference type="VEuPathDB" id="AmoebaDB:EHI5A_019220"/>
<evidence type="ECO:0000256" key="5">
    <source>
        <dbReference type="ARBA" id="ARBA00022840"/>
    </source>
</evidence>
<dbReference type="InterPro" id="IPR017441">
    <property type="entry name" value="Protein_kinase_ATP_BS"/>
</dbReference>
<dbReference type="PROSITE" id="PS50011">
    <property type="entry name" value="PROTEIN_KINASE_DOM"/>
    <property type="match status" value="1"/>
</dbReference>
<dbReference type="EMBL" id="BDEQ01000001">
    <property type="protein sequence ID" value="GAT95916.1"/>
    <property type="molecule type" value="Genomic_DNA"/>
</dbReference>
<evidence type="ECO:0000256" key="4">
    <source>
        <dbReference type="ARBA" id="ARBA00022777"/>
    </source>
</evidence>
<sequence>MTIVTSSKIWKQPEMYNHEKDNNISESVTKKLTTGFIHNYQKCNPQIDFNTFIVRRILTIPSTPLPNNQDDNECYNLIVRVDDILGADFSTSELNGLKKNSQYRVIGLLGQGSFGEVFRCLDLQTNQLVAVKVLKNQLVYLRQGMLELAILTLLNGYYDPIGEFHTIRMMDHFMFKSHLCIVCELLSINLYDALKMNDYKGLPYNFNQSVCKQLVCSLQLLRENGIIHCDIKPENIMLLASSSKVRLIDFGSACFQDSPLYTYIQSRHYRSPEIIIGLPYSPAIDMWSFGCVVAELFLGIPLFAGSSEHNQLSKIIQLIGMPSTTLLKKGSRTDEFFWRRRPSPKIVQHENGEVSAVETCEDEYFVLKTRYEYEKSMNTHITANKNYFNESTLEGVIKSCMNDIEMNEEEADVLIDFLKKIFVYDPNERMTPTEALNHPFIKSIDRNNPIKEMKEIKEIERIRCVKLTGEEAKEIVFPNKHDNIEIYNAENYYRTYVTALQHGIVLNILDPNPFSLPTLAVFHPQLGFAILLHKNIVSKNEGEFVPLPFNKSKRVTVEQKEEKTPIMTFFDGSTVVTATPVYNEQMMSLYEQAQKSTDDYMLTYNFDSMYN</sequence>
<protein>
    <submittedName>
        <fullName evidence="8">Protein kinase domain containing protein</fullName>
    </submittedName>
</protein>
<dbReference type="SMART" id="SM00220">
    <property type="entry name" value="S_TKc"/>
    <property type="match status" value="1"/>
</dbReference>
<gene>
    <name evidence="8" type="ORF">CL6EHI_109970</name>
</gene>
<evidence type="ECO:0000256" key="3">
    <source>
        <dbReference type="ARBA" id="ARBA00022741"/>
    </source>
</evidence>
<keyword evidence="4 8" id="KW-0418">Kinase</keyword>
<evidence type="ECO:0000313" key="9">
    <source>
        <dbReference type="Proteomes" id="UP000078387"/>
    </source>
</evidence>
<dbReference type="InterPro" id="IPR000719">
    <property type="entry name" value="Prot_kinase_dom"/>
</dbReference>
<dbReference type="GO" id="GO:0005524">
    <property type="term" value="F:ATP binding"/>
    <property type="evidence" value="ECO:0007669"/>
    <property type="project" value="UniProtKB-UniRule"/>
</dbReference>
<dbReference type="VEuPathDB" id="AmoebaDB:EHI7A_070000"/>
<dbReference type="AlphaFoldDB" id="A0A175JR47"/>
<dbReference type="PROSITE" id="PS00107">
    <property type="entry name" value="PROTEIN_KINASE_ATP"/>
    <property type="match status" value="1"/>
</dbReference>
<dbReference type="GO" id="GO:0004713">
    <property type="term" value="F:protein tyrosine kinase activity"/>
    <property type="evidence" value="ECO:0007669"/>
    <property type="project" value="TreeGrafter"/>
</dbReference>
<keyword evidence="5 6" id="KW-0067">ATP-binding</keyword>
<evidence type="ECO:0000256" key="1">
    <source>
        <dbReference type="ARBA" id="ARBA00022527"/>
    </source>
</evidence>
<dbReference type="VEuPathDB" id="AmoebaDB:EHI_109970"/>